<reference evidence="4 5" key="1">
    <citation type="submission" date="2020-05" db="EMBL/GenBank/DDBJ databases">
        <title>Draft genome sequence of Mycobacterium hippocampi DL, isolated from European seabass, Dicentrarchus labrax, reared in fish farms.</title>
        <authorList>
            <person name="Stathopoulou P."/>
            <person name="Asimakis E."/>
            <person name="Tzokas K."/>
            <person name="Batargias C."/>
            <person name="Tsiamis G."/>
        </authorList>
    </citation>
    <scope>NUCLEOTIDE SEQUENCE [LARGE SCALE GENOMIC DNA]</scope>
    <source>
        <strain evidence="4 5">DL</strain>
    </source>
</reference>
<evidence type="ECO:0000313" key="5">
    <source>
        <dbReference type="Proteomes" id="UP000570517"/>
    </source>
</evidence>
<dbReference type="PANTHER" id="PTHR43698:SF1">
    <property type="entry name" value="BLL4564 PROTEIN"/>
    <property type="match status" value="1"/>
</dbReference>
<dbReference type="EMBL" id="JABFYL010000032">
    <property type="protein sequence ID" value="NVN51132.1"/>
    <property type="molecule type" value="Genomic_DNA"/>
</dbReference>
<accession>A0A850PLE1</accession>
<proteinExistence type="predicted"/>
<comment type="caution">
    <text evidence="4">The sequence shown here is derived from an EMBL/GenBank/DDBJ whole genome shotgun (WGS) entry which is preliminary data.</text>
</comment>
<organism evidence="4 5">
    <name type="scientific">Mycolicibacterium hippocampi</name>
    <dbReference type="NCBI Taxonomy" id="659824"/>
    <lineage>
        <taxon>Bacteria</taxon>
        <taxon>Bacillati</taxon>
        <taxon>Actinomycetota</taxon>
        <taxon>Actinomycetes</taxon>
        <taxon>Mycobacteriales</taxon>
        <taxon>Mycobacteriaceae</taxon>
        <taxon>Mycolicibacterium</taxon>
    </lineage>
</organism>
<keyword evidence="2" id="KW-0732">Signal</keyword>
<dbReference type="SUPFAM" id="SSF51182">
    <property type="entry name" value="RmlC-like cupins"/>
    <property type="match status" value="1"/>
</dbReference>
<dbReference type="InterPro" id="IPR014710">
    <property type="entry name" value="RmlC-like_jellyroll"/>
</dbReference>
<dbReference type="InterPro" id="IPR013096">
    <property type="entry name" value="Cupin_2"/>
</dbReference>
<feature type="compositionally biased region" description="Basic and acidic residues" evidence="1">
    <location>
        <begin position="28"/>
        <end position="40"/>
    </location>
</feature>
<dbReference type="Pfam" id="PF07883">
    <property type="entry name" value="Cupin_2"/>
    <property type="match status" value="1"/>
</dbReference>
<feature type="region of interest" description="Disordered" evidence="1">
    <location>
        <begin position="26"/>
        <end position="48"/>
    </location>
</feature>
<gene>
    <name evidence="4" type="ORF">HLY00_1168</name>
</gene>
<feature type="domain" description="Cupin type-2" evidence="3">
    <location>
        <begin position="72"/>
        <end position="133"/>
    </location>
</feature>
<keyword evidence="5" id="KW-1185">Reference proteome</keyword>
<dbReference type="AlphaFoldDB" id="A0A850PLE1"/>
<name>A0A850PLE1_9MYCO</name>
<evidence type="ECO:0000256" key="2">
    <source>
        <dbReference type="SAM" id="SignalP"/>
    </source>
</evidence>
<evidence type="ECO:0000256" key="1">
    <source>
        <dbReference type="SAM" id="MobiDB-lite"/>
    </source>
</evidence>
<protein>
    <recommendedName>
        <fullName evidence="3">Cupin type-2 domain-containing protein</fullName>
    </recommendedName>
</protein>
<dbReference type="PANTHER" id="PTHR43698">
    <property type="entry name" value="RIBD C-TERMINAL DOMAIN CONTAINING PROTEIN"/>
    <property type="match status" value="1"/>
</dbReference>
<evidence type="ECO:0000259" key="3">
    <source>
        <dbReference type="Pfam" id="PF07883"/>
    </source>
</evidence>
<dbReference type="RefSeq" id="WP_218620872.1">
    <property type="nucleotide sequence ID" value="NZ_JABFYL010000032.1"/>
</dbReference>
<dbReference type="InterPro" id="IPR011051">
    <property type="entry name" value="RmlC_Cupin_sf"/>
</dbReference>
<dbReference type="Proteomes" id="UP000570517">
    <property type="component" value="Unassembled WGS sequence"/>
</dbReference>
<evidence type="ECO:0000313" key="4">
    <source>
        <dbReference type="EMBL" id="NVN51132.1"/>
    </source>
</evidence>
<sequence length="162" mass="17125">MRQSLTTAALVAAALPLSVFGAGSAGADGERMDISREETRPATPGPVETFTGQVSVKPLFGTVDGRNSSAAEVTFSPSARSAWHTHPAGQTLIVTAGTGLVQEWGQPKQQLRPGDVVWTPAGVKHWHGATESSVLTHIAVQEQVDGSAVDWLEHVSDEQYQN</sequence>
<feature type="chain" id="PRO_5032737833" description="Cupin type-2 domain-containing protein" evidence="2">
    <location>
        <begin position="28"/>
        <end position="162"/>
    </location>
</feature>
<dbReference type="InterPro" id="IPR047263">
    <property type="entry name" value="HNL-like_cupin"/>
</dbReference>
<dbReference type="Gene3D" id="2.60.120.10">
    <property type="entry name" value="Jelly Rolls"/>
    <property type="match status" value="1"/>
</dbReference>
<dbReference type="CDD" id="cd02233">
    <property type="entry name" value="cupin_HNL-like"/>
    <property type="match status" value="1"/>
</dbReference>
<feature type="signal peptide" evidence="2">
    <location>
        <begin position="1"/>
        <end position="27"/>
    </location>
</feature>